<dbReference type="InterPro" id="IPR045851">
    <property type="entry name" value="AMP-bd_C_sf"/>
</dbReference>
<evidence type="ECO:0000313" key="5">
    <source>
        <dbReference type="Proteomes" id="UP000306236"/>
    </source>
</evidence>
<dbReference type="InterPro" id="IPR020845">
    <property type="entry name" value="AMP-binding_CS"/>
</dbReference>
<dbReference type="SUPFAM" id="SSF56801">
    <property type="entry name" value="Acetyl-CoA synthetase-like"/>
    <property type="match status" value="1"/>
</dbReference>
<comment type="similarity">
    <text evidence="1">Belongs to the ATP-dependent AMP-binding enzyme family.</text>
</comment>
<dbReference type="AlphaFoldDB" id="A0A4S5BQS9"/>
<dbReference type="RefSeq" id="WP_136406539.1">
    <property type="nucleotide sequence ID" value="NZ_SSWX01000011.1"/>
</dbReference>
<organism evidence="4 5">
    <name type="scientific">Lampropedia aestuarii</name>
    <dbReference type="NCBI Taxonomy" id="2562762"/>
    <lineage>
        <taxon>Bacteria</taxon>
        <taxon>Pseudomonadati</taxon>
        <taxon>Pseudomonadota</taxon>
        <taxon>Betaproteobacteria</taxon>
        <taxon>Burkholderiales</taxon>
        <taxon>Comamonadaceae</taxon>
        <taxon>Lampropedia</taxon>
    </lineage>
</organism>
<keyword evidence="2 4" id="KW-0436">Ligase</keyword>
<protein>
    <submittedName>
        <fullName evidence="4">Acyl--CoA ligase</fullName>
    </submittedName>
</protein>
<evidence type="ECO:0000313" key="4">
    <source>
        <dbReference type="EMBL" id="THJ33265.1"/>
    </source>
</evidence>
<dbReference type="GO" id="GO:0031956">
    <property type="term" value="F:medium-chain fatty acid-CoA ligase activity"/>
    <property type="evidence" value="ECO:0007669"/>
    <property type="project" value="TreeGrafter"/>
</dbReference>
<accession>A0A4S5BQS9</accession>
<dbReference type="PANTHER" id="PTHR43201:SF5">
    <property type="entry name" value="MEDIUM-CHAIN ACYL-COA LIGASE ACSF2, MITOCHONDRIAL"/>
    <property type="match status" value="1"/>
</dbReference>
<comment type="caution">
    <text evidence="4">The sequence shown here is derived from an EMBL/GenBank/DDBJ whole genome shotgun (WGS) entry which is preliminary data.</text>
</comment>
<evidence type="ECO:0000256" key="2">
    <source>
        <dbReference type="ARBA" id="ARBA00022598"/>
    </source>
</evidence>
<gene>
    <name evidence="4" type="ORF">E8K88_10110</name>
</gene>
<dbReference type="OrthoDB" id="9766486at2"/>
<reference evidence="4 5" key="1">
    <citation type="submission" date="2019-04" db="EMBL/GenBank/DDBJ databases">
        <title>Lampropedia sp YIM MLB12 draf genome.</title>
        <authorList>
            <person name="Wang Y.-X."/>
        </authorList>
    </citation>
    <scope>NUCLEOTIDE SEQUENCE [LARGE SCALE GENOMIC DNA]</scope>
    <source>
        <strain evidence="4 5">YIM MLB12</strain>
    </source>
</reference>
<dbReference type="InterPro" id="IPR000873">
    <property type="entry name" value="AMP-dep_synth/lig_dom"/>
</dbReference>
<sequence length="553" mass="61554">MLAQRLLSQDWYHRTIAQLFQETCRRKADHTALVFEEQALSYAALYHEVQCLAHSLLELGIGRGDVISSLPSATPEFVSLYFASLQIGAIVNPLNLLWGPQELQGVLQRNAPKLVVAVDQQGPRDILALLHSALPDLQQHAGRVHSQLLPSLQHVVCVQRSRRSASGYLDFQSLLDPARKVDQAAMQRLIDQGSATDIQFMCQTSGTTSLSKTALWDHRPPLATAHFTARNLRLVESDRYINLAPLYHNSGILALTLNLAYAGTTLYLMDGFQPLEALKTIDRHGCTCTFGFDAHWQGMRRVADFKHYRFSINKAILAGEPRSYDLVRSMCVPGATINNLYAQTENGPLVSLADHDCVNDSINKYTHGRPLPGVEVVIKDIETGQPVVQGQPGEICYRSPYLFRGYHQQAAETQRAFDAQGYFHSGDYGHLDNGYITYLGRLGGVVKSGGENVSTTKVTSQLLEIFSAHFDDVKTLGVEDAYWGAKVVSLVRPLPGQALPSTTELREVCKQHMASYEVPRHFLLWEGDWPVTAEGKIDFKRLQRHAQEHAVDG</sequence>
<dbReference type="Gene3D" id="3.40.50.12780">
    <property type="entry name" value="N-terminal domain of ligase-like"/>
    <property type="match status" value="1"/>
</dbReference>
<keyword evidence="5" id="KW-1185">Reference proteome</keyword>
<dbReference type="GO" id="GO:0006631">
    <property type="term" value="P:fatty acid metabolic process"/>
    <property type="evidence" value="ECO:0007669"/>
    <property type="project" value="TreeGrafter"/>
</dbReference>
<feature type="domain" description="AMP-dependent synthetase/ligase" evidence="3">
    <location>
        <begin position="20"/>
        <end position="407"/>
    </location>
</feature>
<dbReference type="Proteomes" id="UP000306236">
    <property type="component" value="Unassembled WGS sequence"/>
</dbReference>
<dbReference type="EMBL" id="SSWX01000011">
    <property type="protein sequence ID" value="THJ33265.1"/>
    <property type="molecule type" value="Genomic_DNA"/>
</dbReference>
<evidence type="ECO:0000256" key="1">
    <source>
        <dbReference type="ARBA" id="ARBA00006432"/>
    </source>
</evidence>
<name>A0A4S5BQS9_9BURK</name>
<dbReference type="PROSITE" id="PS00455">
    <property type="entry name" value="AMP_BINDING"/>
    <property type="match status" value="1"/>
</dbReference>
<dbReference type="Gene3D" id="3.30.300.30">
    <property type="match status" value="1"/>
</dbReference>
<dbReference type="PANTHER" id="PTHR43201">
    <property type="entry name" value="ACYL-COA SYNTHETASE"/>
    <property type="match status" value="1"/>
</dbReference>
<proteinExistence type="inferred from homology"/>
<dbReference type="Pfam" id="PF00501">
    <property type="entry name" value="AMP-binding"/>
    <property type="match status" value="1"/>
</dbReference>
<evidence type="ECO:0000259" key="3">
    <source>
        <dbReference type="Pfam" id="PF00501"/>
    </source>
</evidence>
<dbReference type="InterPro" id="IPR042099">
    <property type="entry name" value="ANL_N_sf"/>
</dbReference>